<accession>A0A0C3N9P0</accession>
<protein>
    <submittedName>
        <fullName evidence="1">Uncharacterized protein</fullName>
    </submittedName>
</protein>
<dbReference type="InParanoid" id="A0A0C3N9P0"/>
<reference evidence="1 2" key="1">
    <citation type="submission" date="2014-04" db="EMBL/GenBank/DDBJ databases">
        <authorList>
            <consortium name="DOE Joint Genome Institute"/>
            <person name="Kuo A."/>
            <person name="Kohler A."/>
            <person name="Costa M.D."/>
            <person name="Nagy L.G."/>
            <person name="Floudas D."/>
            <person name="Copeland A."/>
            <person name="Barry K.W."/>
            <person name="Cichocki N."/>
            <person name="Veneault-Fourrey C."/>
            <person name="LaButti K."/>
            <person name="Lindquist E.A."/>
            <person name="Lipzen A."/>
            <person name="Lundell T."/>
            <person name="Morin E."/>
            <person name="Murat C."/>
            <person name="Sun H."/>
            <person name="Tunlid A."/>
            <person name="Henrissat B."/>
            <person name="Grigoriev I.V."/>
            <person name="Hibbett D.S."/>
            <person name="Martin F."/>
            <person name="Nordberg H.P."/>
            <person name="Cantor M.N."/>
            <person name="Hua S.X."/>
        </authorList>
    </citation>
    <scope>NUCLEOTIDE SEQUENCE [LARGE SCALE GENOMIC DNA]</scope>
    <source>
        <strain evidence="1 2">Marx 270</strain>
    </source>
</reference>
<dbReference type="AlphaFoldDB" id="A0A0C3N9P0"/>
<sequence length="105" mass="11165">MPESVLEQTLLRFPGLLQVDLAAEGNISTTGMLNDMDIADDTMAKCDALNPGLTTRSELSLGDFTTNFAELQATLQDASKGITEGMAAEYQRYAPSLAGSAMAQM</sequence>
<dbReference type="Proteomes" id="UP000054217">
    <property type="component" value="Unassembled WGS sequence"/>
</dbReference>
<gene>
    <name evidence="1" type="ORF">M404DRAFT_31997</name>
</gene>
<evidence type="ECO:0000313" key="1">
    <source>
        <dbReference type="EMBL" id="KIN97789.1"/>
    </source>
</evidence>
<organism evidence="1 2">
    <name type="scientific">Pisolithus tinctorius Marx 270</name>
    <dbReference type="NCBI Taxonomy" id="870435"/>
    <lineage>
        <taxon>Eukaryota</taxon>
        <taxon>Fungi</taxon>
        <taxon>Dikarya</taxon>
        <taxon>Basidiomycota</taxon>
        <taxon>Agaricomycotina</taxon>
        <taxon>Agaricomycetes</taxon>
        <taxon>Agaricomycetidae</taxon>
        <taxon>Boletales</taxon>
        <taxon>Sclerodermatineae</taxon>
        <taxon>Pisolithaceae</taxon>
        <taxon>Pisolithus</taxon>
    </lineage>
</organism>
<dbReference type="HOGENOM" id="CLU_2237724_0_0_1"/>
<evidence type="ECO:0000313" key="2">
    <source>
        <dbReference type="Proteomes" id="UP000054217"/>
    </source>
</evidence>
<reference evidence="2" key="2">
    <citation type="submission" date="2015-01" db="EMBL/GenBank/DDBJ databases">
        <title>Evolutionary Origins and Diversification of the Mycorrhizal Mutualists.</title>
        <authorList>
            <consortium name="DOE Joint Genome Institute"/>
            <consortium name="Mycorrhizal Genomics Consortium"/>
            <person name="Kohler A."/>
            <person name="Kuo A."/>
            <person name="Nagy L.G."/>
            <person name="Floudas D."/>
            <person name="Copeland A."/>
            <person name="Barry K.W."/>
            <person name="Cichocki N."/>
            <person name="Veneault-Fourrey C."/>
            <person name="LaButti K."/>
            <person name="Lindquist E.A."/>
            <person name="Lipzen A."/>
            <person name="Lundell T."/>
            <person name="Morin E."/>
            <person name="Murat C."/>
            <person name="Riley R."/>
            <person name="Ohm R."/>
            <person name="Sun H."/>
            <person name="Tunlid A."/>
            <person name="Henrissat B."/>
            <person name="Grigoriev I.V."/>
            <person name="Hibbett D.S."/>
            <person name="Martin F."/>
        </authorList>
    </citation>
    <scope>NUCLEOTIDE SEQUENCE [LARGE SCALE GENOMIC DNA]</scope>
    <source>
        <strain evidence="2">Marx 270</strain>
    </source>
</reference>
<proteinExistence type="predicted"/>
<name>A0A0C3N9P0_PISTI</name>
<dbReference type="EMBL" id="KN832024">
    <property type="protein sequence ID" value="KIN97789.1"/>
    <property type="molecule type" value="Genomic_DNA"/>
</dbReference>
<keyword evidence="2" id="KW-1185">Reference proteome</keyword>